<dbReference type="AlphaFoldDB" id="A0A7J8G7L5"/>
<evidence type="ECO:0000313" key="2">
    <source>
        <dbReference type="EMBL" id="KAF6455858.1"/>
    </source>
</evidence>
<keyword evidence="2" id="KW-0540">Nuclease</keyword>
<keyword evidence="2" id="KW-0378">Hydrolase</keyword>
<comment type="caution">
    <text evidence="2">The sequence shown here is derived from an EMBL/GenBank/DDBJ whole genome shotgun (WGS) entry which is preliminary data.</text>
</comment>
<keyword evidence="3" id="KW-1185">Reference proteome</keyword>
<evidence type="ECO:0000313" key="3">
    <source>
        <dbReference type="Proteomes" id="UP000593571"/>
    </source>
</evidence>
<sequence length="204" mass="22153">MVSRDCLAQCAPPPAPPSLLHPCRLRGGLPPRCPHRPAQHRGSQETPAGGWAREQRLTQGEDTPAAGWRRHVPSDGRLRGRPGHGPEEPRPQHQASLRLSGPQDEPGGRRASRPQLLQISDPGARAPGAGKHRDQRHASREAQKSPPTVKALGPIQKPQTQAPRSSRTRGRAGAGHPEDWPPATCSSLRHKPQGLLCRYRGSRP</sequence>
<evidence type="ECO:0000256" key="1">
    <source>
        <dbReference type="SAM" id="MobiDB-lite"/>
    </source>
</evidence>
<reference evidence="2 3" key="1">
    <citation type="journal article" date="2020" name="Nature">
        <title>Six reference-quality genomes reveal evolution of bat adaptations.</title>
        <authorList>
            <person name="Jebb D."/>
            <person name="Huang Z."/>
            <person name="Pippel M."/>
            <person name="Hughes G.M."/>
            <person name="Lavrichenko K."/>
            <person name="Devanna P."/>
            <person name="Winkler S."/>
            <person name="Jermiin L.S."/>
            <person name="Skirmuntt E.C."/>
            <person name="Katzourakis A."/>
            <person name="Burkitt-Gray L."/>
            <person name="Ray D.A."/>
            <person name="Sullivan K.A.M."/>
            <person name="Roscito J.G."/>
            <person name="Kirilenko B.M."/>
            <person name="Davalos L.M."/>
            <person name="Corthals A.P."/>
            <person name="Power M.L."/>
            <person name="Jones G."/>
            <person name="Ransome R.D."/>
            <person name="Dechmann D.K.N."/>
            <person name="Locatelli A.G."/>
            <person name="Puechmaille S.J."/>
            <person name="Fedrigo O."/>
            <person name="Jarvis E.D."/>
            <person name="Hiller M."/>
            <person name="Vernes S.C."/>
            <person name="Myers E.W."/>
            <person name="Teeling E.C."/>
        </authorList>
    </citation>
    <scope>NUCLEOTIDE SEQUENCE [LARGE SCALE GENOMIC DNA]</scope>
    <source>
        <strain evidence="2">MRouAeg1</strain>
        <tissue evidence="2">Muscle</tissue>
    </source>
</reference>
<dbReference type="EMBL" id="JACASE010000006">
    <property type="protein sequence ID" value="KAF6455858.1"/>
    <property type="molecule type" value="Genomic_DNA"/>
</dbReference>
<feature type="compositionally biased region" description="Low complexity" evidence="1">
    <location>
        <begin position="1"/>
        <end position="10"/>
    </location>
</feature>
<keyword evidence="2" id="KW-0255">Endonuclease</keyword>
<proteinExistence type="predicted"/>
<dbReference type="GO" id="GO:0004519">
    <property type="term" value="F:endonuclease activity"/>
    <property type="evidence" value="ECO:0007669"/>
    <property type="project" value="UniProtKB-KW"/>
</dbReference>
<feature type="region of interest" description="Disordered" evidence="1">
    <location>
        <begin position="1"/>
        <end position="204"/>
    </location>
</feature>
<organism evidence="2 3">
    <name type="scientific">Rousettus aegyptiacus</name>
    <name type="common">Egyptian fruit bat</name>
    <name type="synonym">Pteropus aegyptiacus</name>
    <dbReference type="NCBI Taxonomy" id="9407"/>
    <lineage>
        <taxon>Eukaryota</taxon>
        <taxon>Metazoa</taxon>
        <taxon>Chordata</taxon>
        <taxon>Craniata</taxon>
        <taxon>Vertebrata</taxon>
        <taxon>Euteleostomi</taxon>
        <taxon>Mammalia</taxon>
        <taxon>Eutheria</taxon>
        <taxon>Laurasiatheria</taxon>
        <taxon>Chiroptera</taxon>
        <taxon>Yinpterochiroptera</taxon>
        <taxon>Pteropodoidea</taxon>
        <taxon>Pteropodidae</taxon>
        <taxon>Rousettinae</taxon>
        <taxon>Rousettus</taxon>
    </lineage>
</organism>
<feature type="compositionally biased region" description="Basic and acidic residues" evidence="1">
    <location>
        <begin position="72"/>
        <end position="91"/>
    </location>
</feature>
<dbReference type="Proteomes" id="UP000593571">
    <property type="component" value="Unassembled WGS sequence"/>
</dbReference>
<gene>
    <name evidence="2" type="ORF">HJG63_004486</name>
</gene>
<name>A0A7J8G7L5_ROUAE</name>
<protein>
    <submittedName>
        <fullName evidence="2">Endonuclease V</fullName>
    </submittedName>
</protein>
<accession>A0A7J8G7L5</accession>